<dbReference type="EMBL" id="CM026428">
    <property type="protein sequence ID" value="KAG0567533.1"/>
    <property type="molecule type" value="Genomic_DNA"/>
</dbReference>
<dbReference type="Pfam" id="PF00004">
    <property type="entry name" value="AAA"/>
    <property type="match status" value="1"/>
</dbReference>
<keyword evidence="8" id="KW-1185">Reference proteome</keyword>
<dbReference type="CDD" id="cd19481">
    <property type="entry name" value="RecA-like_protease"/>
    <property type="match status" value="1"/>
</dbReference>
<organism evidence="7 8">
    <name type="scientific">Ceratodon purpureus</name>
    <name type="common">Fire moss</name>
    <name type="synonym">Dicranum purpureum</name>
    <dbReference type="NCBI Taxonomy" id="3225"/>
    <lineage>
        <taxon>Eukaryota</taxon>
        <taxon>Viridiplantae</taxon>
        <taxon>Streptophyta</taxon>
        <taxon>Embryophyta</taxon>
        <taxon>Bryophyta</taxon>
        <taxon>Bryophytina</taxon>
        <taxon>Bryopsida</taxon>
        <taxon>Dicranidae</taxon>
        <taxon>Pseudoditrichales</taxon>
        <taxon>Ditrichaceae</taxon>
        <taxon>Ceratodon</taxon>
    </lineage>
</organism>
<feature type="domain" description="AAA+ ATPase" evidence="6">
    <location>
        <begin position="440"/>
        <end position="575"/>
    </location>
</feature>
<name>A0A8T0H807_CERPU</name>
<sequence length="686" mass="74627">MRRVRVNALLRGLSSSPILTPPSASSNCTSRTGIECLSASSLGGLQPVASSNAPVLKEWIQCMYKALFTQSYQGKPKDIRSNLAMGMGILLGVTVATQQALAEKAAADGDVPGASEGNLVPAEGAQDTEKVVQQVRTGMDERLASLKLLNHILPPLTIAAKGQQVSVRFPVSPTCDMSHLIVDVVARLGGPMNDGSGSCGNEMVVRAWDSAVARQLLISARDLQVQDTVGLSEESSAERSIDSSSKGAVPESSRLCVLVFEPLIGDYKSSEIEFLKKGYLSTEELDAIVSSLSIASGFDPNDRRKIPKRSKEGTVEGLPEGSGDGLDSGSLDGWPPGSRWKYRGGLPPGETPPKDRSSSTRVPVRGKPKTLEGLEAMGVKIYGMENIEGGMEGERISWDNIAGYYEQKREIEDMVLLALKRPEVYDNIARGTRRKFESNRPRAILFEGPPGTGKTSCARVIASQAGVPLLYVPLEVVMSKYYGESERLLASIFSAGNELPEGAIVFLDEIDSLATTRDSEMHEATRRMLSVLLRQMDGFEQDKRIVVIAATNRKQDLDPALLSRFDTSVEFNLPDESTREEIASQYARHLSSNDLKTLATVSDGMSGRDIHDVCQQAERRWASKLIRGLAGNPPAQGLPPIQEYIECAEQRRQTIVRYAHNSGDFFRVGHLTQSSPRKPNRHQTLG</sequence>
<dbReference type="InterPro" id="IPR003593">
    <property type="entry name" value="AAA+_ATPase"/>
</dbReference>
<evidence type="ECO:0000313" key="8">
    <source>
        <dbReference type="Proteomes" id="UP000822688"/>
    </source>
</evidence>
<evidence type="ECO:0000256" key="5">
    <source>
        <dbReference type="SAM" id="MobiDB-lite"/>
    </source>
</evidence>
<evidence type="ECO:0000259" key="6">
    <source>
        <dbReference type="SMART" id="SM00382"/>
    </source>
</evidence>
<dbReference type="AlphaFoldDB" id="A0A8T0H807"/>
<evidence type="ECO:0000256" key="1">
    <source>
        <dbReference type="ARBA" id="ARBA00006914"/>
    </source>
</evidence>
<dbReference type="GO" id="GO:0016887">
    <property type="term" value="F:ATP hydrolysis activity"/>
    <property type="evidence" value="ECO:0007669"/>
    <property type="project" value="InterPro"/>
</dbReference>
<dbReference type="Proteomes" id="UP000822688">
    <property type="component" value="Chromosome 7"/>
</dbReference>
<dbReference type="GO" id="GO:0005524">
    <property type="term" value="F:ATP binding"/>
    <property type="evidence" value="ECO:0007669"/>
    <property type="project" value="UniProtKB-KW"/>
</dbReference>
<evidence type="ECO:0000313" key="7">
    <source>
        <dbReference type="EMBL" id="KAG0567533.1"/>
    </source>
</evidence>
<dbReference type="Gene3D" id="3.40.50.300">
    <property type="entry name" value="P-loop containing nucleotide triphosphate hydrolases"/>
    <property type="match status" value="1"/>
</dbReference>
<dbReference type="InterPro" id="IPR027417">
    <property type="entry name" value="P-loop_NTPase"/>
</dbReference>
<evidence type="ECO:0000256" key="2">
    <source>
        <dbReference type="ARBA" id="ARBA00022741"/>
    </source>
</evidence>
<feature type="region of interest" description="Disordered" evidence="5">
    <location>
        <begin position="300"/>
        <end position="368"/>
    </location>
</feature>
<evidence type="ECO:0000256" key="3">
    <source>
        <dbReference type="ARBA" id="ARBA00022840"/>
    </source>
</evidence>
<dbReference type="InterPro" id="IPR003960">
    <property type="entry name" value="ATPase_AAA_CS"/>
</dbReference>
<dbReference type="PROSITE" id="PS00674">
    <property type="entry name" value="AAA"/>
    <property type="match status" value="1"/>
</dbReference>
<accession>A0A8T0H807</accession>
<feature type="region of interest" description="Disordered" evidence="5">
    <location>
        <begin position="229"/>
        <end position="248"/>
    </location>
</feature>
<feature type="compositionally biased region" description="Basic and acidic residues" evidence="5">
    <location>
        <begin position="300"/>
        <end position="314"/>
    </location>
</feature>
<dbReference type="InterPro" id="IPR003959">
    <property type="entry name" value="ATPase_AAA_core"/>
</dbReference>
<dbReference type="PANTHER" id="PTHR23073">
    <property type="entry name" value="26S PROTEASOME REGULATORY SUBUNIT"/>
    <property type="match status" value="1"/>
</dbReference>
<comment type="caution">
    <text evidence="7">The sequence shown here is derived from an EMBL/GenBank/DDBJ whole genome shotgun (WGS) entry which is preliminary data.</text>
</comment>
<comment type="similarity">
    <text evidence="1 4">Belongs to the AAA ATPase family.</text>
</comment>
<proteinExistence type="inferred from homology"/>
<protein>
    <recommendedName>
        <fullName evidence="6">AAA+ ATPase domain-containing protein</fullName>
    </recommendedName>
</protein>
<dbReference type="SMART" id="SM00382">
    <property type="entry name" value="AAA"/>
    <property type="match status" value="1"/>
</dbReference>
<gene>
    <name evidence="7" type="ORF">KC19_7G141400</name>
</gene>
<reference evidence="7" key="1">
    <citation type="submission" date="2020-06" db="EMBL/GenBank/DDBJ databases">
        <title>WGS assembly of Ceratodon purpureus strain R40.</title>
        <authorList>
            <person name="Carey S.B."/>
            <person name="Jenkins J."/>
            <person name="Shu S."/>
            <person name="Lovell J.T."/>
            <person name="Sreedasyam A."/>
            <person name="Maumus F."/>
            <person name="Tiley G.P."/>
            <person name="Fernandez-Pozo N."/>
            <person name="Barry K."/>
            <person name="Chen C."/>
            <person name="Wang M."/>
            <person name="Lipzen A."/>
            <person name="Daum C."/>
            <person name="Saski C.A."/>
            <person name="Payton A.C."/>
            <person name="Mcbreen J.C."/>
            <person name="Conrad R.E."/>
            <person name="Kollar L.M."/>
            <person name="Olsson S."/>
            <person name="Huttunen S."/>
            <person name="Landis J.B."/>
            <person name="Wickett N.J."/>
            <person name="Johnson M.G."/>
            <person name="Rensing S.A."/>
            <person name="Grimwood J."/>
            <person name="Schmutz J."/>
            <person name="Mcdaniel S.F."/>
        </authorList>
    </citation>
    <scope>NUCLEOTIDE SEQUENCE</scope>
    <source>
        <strain evidence="7">R40</strain>
    </source>
</reference>
<evidence type="ECO:0000256" key="4">
    <source>
        <dbReference type="RuleBase" id="RU003651"/>
    </source>
</evidence>
<keyword evidence="2 4" id="KW-0547">Nucleotide-binding</keyword>
<keyword evidence="3 4" id="KW-0067">ATP-binding</keyword>
<dbReference type="SUPFAM" id="SSF52540">
    <property type="entry name" value="P-loop containing nucleoside triphosphate hydrolases"/>
    <property type="match status" value="1"/>
</dbReference>
<dbReference type="InterPro" id="IPR050221">
    <property type="entry name" value="26S_Proteasome_ATPase"/>
</dbReference>
<dbReference type="OrthoDB" id="5925at2759"/>
<dbReference type="GO" id="GO:0000502">
    <property type="term" value="C:proteasome complex"/>
    <property type="evidence" value="ECO:0007669"/>
    <property type="project" value="UniProtKB-ARBA"/>
</dbReference>